<proteinExistence type="predicted"/>
<feature type="region of interest" description="Disordered" evidence="7">
    <location>
        <begin position="248"/>
        <end position="289"/>
    </location>
</feature>
<protein>
    <submittedName>
        <fullName evidence="9">Radical SAM protein</fullName>
    </submittedName>
</protein>
<evidence type="ECO:0000256" key="3">
    <source>
        <dbReference type="ARBA" id="ARBA00022691"/>
    </source>
</evidence>
<dbReference type="InterPro" id="IPR013785">
    <property type="entry name" value="Aldolase_TIM"/>
</dbReference>
<dbReference type="PANTHER" id="PTHR11228:SF7">
    <property type="entry name" value="PQQA PEPTIDE CYCLASE"/>
    <property type="match status" value="1"/>
</dbReference>
<dbReference type="InterPro" id="IPR023885">
    <property type="entry name" value="4Fe4S-binding_SPASM_dom"/>
</dbReference>
<evidence type="ECO:0000313" key="10">
    <source>
        <dbReference type="Proteomes" id="UP001180616"/>
    </source>
</evidence>
<name>A0ABY9R0P5_9BACT</name>
<keyword evidence="5" id="KW-0408">Iron</keyword>
<dbReference type="InterPro" id="IPR050377">
    <property type="entry name" value="Radical_SAM_PqqE_MftC-like"/>
</dbReference>
<feature type="domain" description="Radical SAM core" evidence="8">
    <location>
        <begin position="13"/>
        <end position="238"/>
    </location>
</feature>
<dbReference type="Pfam" id="PF13186">
    <property type="entry name" value="SPASM"/>
    <property type="match status" value="1"/>
</dbReference>
<evidence type="ECO:0000313" key="9">
    <source>
        <dbReference type="EMBL" id="WMW65320.1"/>
    </source>
</evidence>
<keyword evidence="6" id="KW-0411">Iron-sulfur</keyword>
<reference evidence="9" key="1">
    <citation type="submission" date="2023-09" db="EMBL/GenBank/DDBJ databases">
        <authorList>
            <consortium name="CW5 consortium"/>
            <person name="Lu C.-W."/>
        </authorList>
    </citation>
    <scope>NUCLEOTIDE SEQUENCE</scope>
    <source>
        <strain evidence="9">KPS</strain>
    </source>
</reference>
<dbReference type="Gene3D" id="3.20.20.70">
    <property type="entry name" value="Aldolase class I"/>
    <property type="match status" value="2"/>
</dbReference>
<keyword evidence="10" id="KW-1185">Reference proteome</keyword>
<evidence type="ECO:0000256" key="6">
    <source>
        <dbReference type="ARBA" id="ARBA00023014"/>
    </source>
</evidence>
<evidence type="ECO:0000256" key="2">
    <source>
        <dbReference type="ARBA" id="ARBA00022485"/>
    </source>
</evidence>
<evidence type="ECO:0000256" key="7">
    <source>
        <dbReference type="SAM" id="MobiDB-lite"/>
    </source>
</evidence>
<comment type="cofactor">
    <cofactor evidence="1">
        <name>[4Fe-4S] cluster</name>
        <dbReference type="ChEBI" id="CHEBI:49883"/>
    </cofactor>
</comment>
<dbReference type="PANTHER" id="PTHR11228">
    <property type="entry name" value="RADICAL SAM DOMAIN PROTEIN"/>
    <property type="match status" value="1"/>
</dbReference>
<accession>A0ABY9R0P5</accession>
<dbReference type="RefSeq" id="WP_309541336.1">
    <property type="nucleotide sequence ID" value="NZ_CP133659.1"/>
</dbReference>
<dbReference type="PROSITE" id="PS51918">
    <property type="entry name" value="RADICAL_SAM"/>
    <property type="match status" value="1"/>
</dbReference>
<gene>
    <name evidence="9" type="ORF">KPS_003437</name>
</gene>
<dbReference type="SFLD" id="SFLDS00029">
    <property type="entry name" value="Radical_SAM"/>
    <property type="match status" value="1"/>
</dbReference>
<keyword evidence="2" id="KW-0004">4Fe-4S</keyword>
<dbReference type="Pfam" id="PF04055">
    <property type="entry name" value="Radical_SAM"/>
    <property type="match status" value="1"/>
</dbReference>
<evidence type="ECO:0000256" key="4">
    <source>
        <dbReference type="ARBA" id="ARBA00022723"/>
    </source>
</evidence>
<sequence length="398" mass="42553">MFPTLRALFRPRRPRWEWVQVEVTTRCDAACVYCPRTACGAGWRDADMPMALFRRVLAACRGARHLHLQGWGEPLLHPRYPDMLAEAVAAGYVVGLTSSGVHLDAGMAGVLVAAGVDMVALSLAGIGARNDAVRRGTPTTRVLAALDALREAKAGVGSALPRVHLAYMLLRQDADGPEALPALLRGRGVETVVVSTPDHVTVPELVDASYAHADADELAALGRRLEMACTAAEAEGIRMIWRLPRPAHQSAHPFAQPDGRPDGRQDDTVSPPDHSCRPDHPFTPGHKPPELWDVPGDMLHALAAREGDSSCTENVGRAAVITVDGMVAPCVFAVLPLCGGRPRDGSGTVAAGRMLFGSVEDAPLAEVWRRPAYAAFRAAHARGMPPPPCEGCIKLRVH</sequence>
<dbReference type="EMBL" id="CP133659">
    <property type="protein sequence ID" value="WMW65320.1"/>
    <property type="molecule type" value="Genomic_DNA"/>
</dbReference>
<dbReference type="SUPFAM" id="SSF102114">
    <property type="entry name" value="Radical SAM enzymes"/>
    <property type="match status" value="2"/>
</dbReference>
<dbReference type="InterPro" id="IPR034391">
    <property type="entry name" value="AdoMet-like_SPASM_containing"/>
</dbReference>
<dbReference type="SFLD" id="SFLDG01387">
    <property type="entry name" value="BtrN-like_SPASM_domain_contain"/>
    <property type="match status" value="1"/>
</dbReference>
<dbReference type="CDD" id="cd01335">
    <property type="entry name" value="Radical_SAM"/>
    <property type="match status" value="1"/>
</dbReference>
<evidence type="ECO:0000259" key="8">
    <source>
        <dbReference type="PROSITE" id="PS51918"/>
    </source>
</evidence>
<dbReference type="Proteomes" id="UP001180616">
    <property type="component" value="Chromosome"/>
</dbReference>
<dbReference type="SFLD" id="SFLDG01067">
    <property type="entry name" value="SPASM/twitch_domain_containing"/>
    <property type="match status" value="1"/>
</dbReference>
<keyword evidence="4" id="KW-0479">Metal-binding</keyword>
<keyword evidence="3" id="KW-0949">S-adenosyl-L-methionine</keyword>
<organism evidence="9 10">
    <name type="scientific">Nitratidesulfovibrio liaohensis</name>
    <dbReference type="NCBI Taxonomy" id="2604158"/>
    <lineage>
        <taxon>Bacteria</taxon>
        <taxon>Pseudomonadati</taxon>
        <taxon>Thermodesulfobacteriota</taxon>
        <taxon>Desulfovibrionia</taxon>
        <taxon>Desulfovibrionales</taxon>
        <taxon>Desulfovibrionaceae</taxon>
        <taxon>Nitratidesulfovibrio</taxon>
    </lineage>
</organism>
<evidence type="ECO:0000256" key="1">
    <source>
        <dbReference type="ARBA" id="ARBA00001966"/>
    </source>
</evidence>
<evidence type="ECO:0000256" key="5">
    <source>
        <dbReference type="ARBA" id="ARBA00023004"/>
    </source>
</evidence>
<dbReference type="InterPro" id="IPR058240">
    <property type="entry name" value="rSAM_sf"/>
</dbReference>
<dbReference type="InterPro" id="IPR007197">
    <property type="entry name" value="rSAM"/>
</dbReference>